<evidence type="ECO:0000256" key="1">
    <source>
        <dbReference type="ARBA" id="ARBA00000085"/>
    </source>
</evidence>
<organism evidence="15 16">
    <name type="scientific">Pseudotabrizicola algicola</name>
    <dbReference type="NCBI Taxonomy" id="2709381"/>
    <lineage>
        <taxon>Bacteria</taxon>
        <taxon>Pseudomonadati</taxon>
        <taxon>Pseudomonadota</taxon>
        <taxon>Alphaproteobacteria</taxon>
        <taxon>Rhodobacterales</taxon>
        <taxon>Paracoccaceae</taxon>
        <taxon>Pseudotabrizicola</taxon>
    </lineage>
</organism>
<feature type="transmembrane region" description="Helical" evidence="13">
    <location>
        <begin position="65"/>
        <end position="81"/>
    </location>
</feature>
<accession>A0A6B3RRD0</accession>
<evidence type="ECO:0000256" key="2">
    <source>
        <dbReference type="ARBA" id="ARBA00004141"/>
    </source>
</evidence>
<dbReference type="PROSITE" id="PS50109">
    <property type="entry name" value="HIS_KIN"/>
    <property type="match status" value="1"/>
</dbReference>
<dbReference type="InterPro" id="IPR011495">
    <property type="entry name" value="Sig_transdc_His_kin_sub2_dim/P"/>
</dbReference>
<dbReference type="Gene3D" id="3.30.565.10">
    <property type="entry name" value="Histidine kinase-like ATPase, C-terminal domain"/>
    <property type="match status" value="1"/>
</dbReference>
<keyword evidence="12 13" id="KW-0472">Membrane</keyword>
<dbReference type="Pfam" id="PF02518">
    <property type="entry name" value="HATPase_c"/>
    <property type="match status" value="1"/>
</dbReference>
<dbReference type="SMART" id="SM00387">
    <property type="entry name" value="HATPase_c"/>
    <property type="match status" value="1"/>
</dbReference>
<dbReference type="InterPro" id="IPR025201">
    <property type="entry name" value="KdpD_TM"/>
</dbReference>
<dbReference type="PANTHER" id="PTHR41523">
    <property type="entry name" value="TWO-COMPONENT SYSTEM SENSOR PROTEIN"/>
    <property type="match status" value="1"/>
</dbReference>
<proteinExistence type="predicted"/>
<evidence type="ECO:0000256" key="11">
    <source>
        <dbReference type="ARBA" id="ARBA00023012"/>
    </source>
</evidence>
<name>A0A6B3RRD0_9RHOB</name>
<evidence type="ECO:0000256" key="5">
    <source>
        <dbReference type="ARBA" id="ARBA00022679"/>
    </source>
</evidence>
<dbReference type="Proteomes" id="UP000481421">
    <property type="component" value="Unassembled WGS sequence"/>
</dbReference>
<keyword evidence="4" id="KW-0597">Phosphoprotein</keyword>
<dbReference type="InterPro" id="IPR003594">
    <property type="entry name" value="HATPase_dom"/>
</dbReference>
<dbReference type="GO" id="GO:0005524">
    <property type="term" value="F:ATP binding"/>
    <property type="evidence" value="ECO:0007669"/>
    <property type="project" value="UniProtKB-KW"/>
</dbReference>
<dbReference type="RefSeq" id="WP_164609621.1">
    <property type="nucleotide sequence ID" value="NZ_JAAIKE010000001.1"/>
</dbReference>
<dbReference type="EC" id="2.7.13.3" evidence="3"/>
<keyword evidence="5" id="KW-0808">Transferase</keyword>
<dbReference type="EMBL" id="JAAIKE010000001">
    <property type="protein sequence ID" value="NEX45649.1"/>
    <property type="molecule type" value="Genomic_DNA"/>
</dbReference>
<evidence type="ECO:0000256" key="13">
    <source>
        <dbReference type="SAM" id="Phobius"/>
    </source>
</evidence>
<evidence type="ECO:0000259" key="14">
    <source>
        <dbReference type="PROSITE" id="PS50109"/>
    </source>
</evidence>
<comment type="subcellular location">
    <subcellularLocation>
        <location evidence="2">Membrane</location>
        <topology evidence="2">Multi-pass membrane protein</topology>
    </subcellularLocation>
</comment>
<keyword evidence="8" id="KW-0418">Kinase</keyword>
<evidence type="ECO:0000256" key="9">
    <source>
        <dbReference type="ARBA" id="ARBA00022840"/>
    </source>
</evidence>
<evidence type="ECO:0000256" key="8">
    <source>
        <dbReference type="ARBA" id="ARBA00022777"/>
    </source>
</evidence>
<dbReference type="InterPro" id="IPR038318">
    <property type="entry name" value="KdpD_sf"/>
</dbReference>
<comment type="caution">
    <text evidence="15">The sequence shown here is derived from an EMBL/GenBank/DDBJ whole genome shotgun (WGS) entry which is preliminary data.</text>
</comment>
<evidence type="ECO:0000313" key="16">
    <source>
        <dbReference type="Proteomes" id="UP000481421"/>
    </source>
</evidence>
<reference evidence="15 16" key="1">
    <citation type="submission" date="2020-02" db="EMBL/GenBank/DDBJ databases">
        <title>Rhodobacter algicola sp. nov., isolated from microalga culture.</title>
        <authorList>
            <person name="Park C.-Y."/>
        </authorList>
    </citation>
    <scope>NUCLEOTIDE SEQUENCE [LARGE SCALE GENOMIC DNA]</scope>
    <source>
        <strain evidence="15 16">ETT8</strain>
    </source>
</reference>
<keyword evidence="11" id="KW-0902">Two-component regulatory system</keyword>
<evidence type="ECO:0000256" key="7">
    <source>
        <dbReference type="ARBA" id="ARBA00022741"/>
    </source>
</evidence>
<keyword evidence="7" id="KW-0547">Nucleotide-binding</keyword>
<dbReference type="SUPFAM" id="SSF55874">
    <property type="entry name" value="ATPase domain of HSP90 chaperone/DNA topoisomerase II/histidine kinase"/>
    <property type="match status" value="1"/>
</dbReference>
<feature type="transmembrane region" description="Helical" evidence="13">
    <location>
        <begin position="93"/>
        <end position="117"/>
    </location>
</feature>
<keyword evidence="9" id="KW-0067">ATP-binding</keyword>
<keyword evidence="16" id="KW-1185">Reference proteome</keyword>
<feature type="transmembrane region" description="Helical" evidence="13">
    <location>
        <begin position="15"/>
        <end position="35"/>
    </location>
</feature>
<keyword evidence="6 13" id="KW-0812">Transmembrane</keyword>
<gene>
    <name evidence="15" type="ORF">G3572_05490</name>
</gene>
<dbReference type="GO" id="GO:0004673">
    <property type="term" value="F:protein histidine kinase activity"/>
    <property type="evidence" value="ECO:0007669"/>
    <property type="project" value="UniProtKB-EC"/>
</dbReference>
<dbReference type="GO" id="GO:0016020">
    <property type="term" value="C:membrane"/>
    <property type="evidence" value="ECO:0007669"/>
    <property type="project" value="UniProtKB-SubCell"/>
</dbReference>
<evidence type="ECO:0000256" key="3">
    <source>
        <dbReference type="ARBA" id="ARBA00012438"/>
    </source>
</evidence>
<evidence type="ECO:0000256" key="6">
    <source>
        <dbReference type="ARBA" id="ARBA00022692"/>
    </source>
</evidence>
<dbReference type="AlphaFoldDB" id="A0A6B3RRD0"/>
<dbReference type="InterPro" id="IPR036890">
    <property type="entry name" value="HATPase_C_sf"/>
</dbReference>
<feature type="domain" description="Histidine kinase" evidence="14">
    <location>
        <begin position="140"/>
        <end position="333"/>
    </location>
</feature>
<dbReference type="GO" id="GO:0000160">
    <property type="term" value="P:phosphorelay signal transduction system"/>
    <property type="evidence" value="ECO:0007669"/>
    <property type="project" value="UniProtKB-KW"/>
</dbReference>
<dbReference type="InterPro" id="IPR005467">
    <property type="entry name" value="His_kinase_dom"/>
</dbReference>
<sequence>MEQLRLWAVAQRSPTYQICFALLAIVISIALRHYLDPVLPPGFPYLTFFPAVILTGYFAGTRAGVIVAVICGVAAWYWFLAPQGSFAMSFQSAVALLFYIFIAATEIILIHAMRYALTTLEIERDRSDTLAQANKTMFHELQHRVSNNLQVVASLLKMQRRNVTDEAARAALEVATARLQVVASIQRQLHNPKRQSTDMGQLMRDVLPEVVSNSALSDRMVLDFDVEPLIVTGDQATPLALIIVELVSNAVEHAAHAHSDAVTHLHLTMRSRGPQAEIIVQDDGKGLPADFTPEKSRSLGLRVALQFTEQLGGKLVFERVNGTRVTLTIPLHPADGK</sequence>
<evidence type="ECO:0000256" key="12">
    <source>
        <dbReference type="ARBA" id="ARBA00023136"/>
    </source>
</evidence>
<comment type="catalytic activity">
    <reaction evidence="1">
        <text>ATP + protein L-histidine = ADP + protein N-phospho-L-histidine.</text>
        <dbReference type="EC" id="2.7.13.3"/>
    </reaction>
</comment>
<evidence type="ECO:0000313" key="15">
    <source>
        <dbReference type="EMBL" id="NEX45649.1"/>
    </source>
</evidence>
<dbReference type="Pfam" id="PF13493">
    <property type="entry name" value="DUF4118"/>
    <property type="match status" value="1"/>
</dbReference>
<evidence type="ECO:0000256" key="4">
    <source>
        <dbReference type="ARBA" id="ARBA00022553"/>
    </source>
</evidence>
<dbReference type="Gene3D" id="1.20.120.620">
    <property type="entry name" value="Backbone structure of the membrane domain of e. Coli histidine kinase receptor kdpd"/>
    <property type="match status" value="1"/>
</dbReference>
<protein>
    <recommendedName>
        <fullName evidence="3">histidine kinase</fullName>
        <ecNumber evidence="3">2.7.13.3</ecNumber>
    </recommendedName>
</protein>
<dbReference type="Pfam" id="PF07568">
    <property type="entry name" value="HisKA_2"/>
    <property type="match status" value="1"/>
</dbReference>
<dbReference type="PANTHER" id="PTHR41523:SF8">
    <property type="entry name" value="ETHYLENE RESPONSE SENSOR PROTEIN"/>
    <property type="match status" value="1"/>
</dbReference>
<keyword evidence="10 13" id="KW-1133">Transmembrane helix</keyword>
<evidence type="ECO:0000256" key="10">
    <source>
        <dbReference type="ARBA" id="ARBA00022989"/>
    </source>
</evidence>